<comment type="caution">
    <text evidence="2">The sequence shown here is derived from an EMBL/GenBank/DDBJ whole genome shotgun (WGS) entry which is preliminary data.</text>
</comment>
<feature type="region of interest" description="Disordered" evidence="1">
    <location>
        <begin position="1"/>
        <end position="21"/>
    </location>
</feature>
<organism evidence="2 3">
    <name type="scientific">Streptomyces vastus</name>
    <dbReference type="NCBI Taxonomy" id="285451"/>
    <lineage>
        <taxon>Bacteria</taxon>
        <taxon>Bacillati</taxon>
        <taxon>Actinomycetota</taxon>
        <taxon>Actinomycetes</taxon>
        <taxon>Kitasatosporales</taxon>
        <taxon>Streptomycetaceae</taxon>
        <taxon>Streptomyces</taxon>
    </lineage>
</organism>
<keyword evidence="3" id="KW-1185">Reference proteome</keyword>
<reference evidence="2 3" key="1">
    <citation type="journal article" date="2019" name="Int. J. Syst. Evol. Microbiol.">
        <title>The Global Catalogue of Microorganisms (GCM) 10K type strain sequencing project: providing services to taxonomists for standard genome sequencing and annotation.</title>
        <authorList>
            <consortium name="The Broad Institute Genomics Platform"/>
            <consortium name="The Broad Institute Genome Sequencing Center for Infectious Disease"/>
            <person name="Wu L."/>
            <person name="Ma J."/>
        </authorList>
    </citation>
    <scope>NUCLEOTIDE SEQUENCE [LARGE SCALE GENOMIC DNA]</scope>
    <source>
        <strain evidence="2 3">JCM 4524</strain>
    </source>
</reference>
<gene>
    <name evidence="2" type="ORF">GCM10010307_74930</name>
</gene>
<dbReference type="Proteomes" id="UP001500151">
    <property type="component" value="Unassembled WGS sequence"/>
</dbReference>
<dbReference type="Gene3D" id="2.30.31.20">
    <property type="entry name" value="Sporulation-specific cell division protein SsgB"/>
    <property type="match status" value="1"/>
</dbReference>
<dbReference type="EMBL" id="BAAASJ010000118">
    <property type="protein sequence ID" value="GAA2658858.1"/>
    <property type="molecule type" value="Genomic_DNA"/>
</dbReference>
<evidence type="ECO:0000313" key="2">
    <source>
        <dbReference type="EMBL" id="GAA2658858.1"/>
    </source>
</evidence>
<name>A0ABN3RRH5_9ACTN</name>
<protein>
    <submittedName>
        <fullName evidence="2">Uncharacterized protein</fullName>
    </submittedName>
</protein>
<proteinExistence type="predicted"/>
<dbReference type="InterPro" id="IPR038658">
    <property type="entry name" value="SsgB_sf"/>
</dbReference>
<evidence type="ECO:0000313" key="3">
    <source>
        <dbReference type="Proteomes" id="UP001500151"/>
    </source>
</evidence>
<sequence>MKKVTADPPGDGRPTLRVEGDRDEDWLFETYDLVPPGEELTGLDWDGLVANPLEDH</sequence>
<accession>A0ABN3RRH5</accession>
<evidence type="ECO:0000256" key="1">
    <source>
        <dbReference type="SAM" id="MobiDB-lite"/>
    </source>
</evidence>